<sequence>MYASWIAPISYTGRRIRVRVQSLSLRFETIKVRRTAMDPGSVRDTIEKALKEKGDPVRWAINRVDKEGGVLFVDAVYSERSQA</sequence>
<dbReference type="Proteomes" id="UP001157974">
    <property type="component" value="Unassembled WGS sequence"/>
</dbReference>
<evidence type="ECO:0000313" key="1">
    <source>
        <dbReference type="EMBL" id="KAJ8905522.1"/>
    </source>
</evidence>
<evidence type="ECO:0000313" key="2">
    <source>
        <dbReference type="Proteomes" id="UP001157974"/>
    </source>
</evidence>
<gene>
    <name evidence="1" type="ORF">NDN08_002029</name>
</gene>
<name>A0AAV8UW93_9RHOD</name>
<dbReference type="EMBL" id="JAMWBK010000004">
    <property type="protein sequence ID" value="KAJ8905522.1"/>
    <property type="molecule type" value="Genomic_DNA"/>
</dbReference>
<keyword evidence="2" id="KW-1185">Reference proteome</keyword>
<protein>
    <submittedName>
        <fullName evidence="1">Uncharacterized protein</fullName>
    </submittedName>
</protein>
<dbReference type="AlphaFoldDB" id="A0AAV8UW93"/>
<organism evidence="1 2">
    <name type="scientific">Rhodosorus marinus</name>
    <dbReference type="NCBI Taxonomy" id="101924"/>
    <lineage>
        <taxon>Eukaryota</taxon>
        <taxon>Rhodophyta</taxon>
        <taxon>Stylonematophyceae</taxon>
        <taxon>Stylonematales</taxon>
        <taxon>Stylonemataceae</taxon>
        <taxon>Rhodosorus</taxon>
    </lineage>
</organism>
<proteinExistence type="predicted"/>
<reference evidence="1 2" key="1">
    <citation type="journal article" date="2023" name="Nat. Commun.">
        <title>Origin of minicircular mitochondrial genomes in red algae.</title>
        <authorList>
            <person name="Lee Y."/>
            <person name="Cho C.H."/>
            <person name="Lee Y.M."/>
            <person name="Park S.I."/>
            <person name="Yang J.H."/>
            <person name="West J.A."/>
            <person name="Bhattacharya D."/>
            <person name="Yoon H.S."/>
        </authorList>
    </citation>
    <scope>NUCLEOTIDE SEQUENCE [LARGE SCALE GENOMIC DNA]</scope>
    <source>
        <strain evidence="1 2">CCMP1338</strain>
        <tissue evidence="1">Whole cell</tissue>
    </source>
</reference>
<comment type="caution">
    <text evidence="1">The sequence shown here is derived from an EMBL/GenBank/DDBJ whole genome shotgun (WGS) entry which is preliminary data.</text>
</comment>
<accession>A0AAV8UW93</accession>